<keyword evidence="2" id="KW-1185">Reference proteome</keyword>
<evidence type="ECO:0000313" key="2">
    <source>
        <dbReference type="Proteomes" id="UP000775213"/>
    </source>
</evidence>
<dbReference type="Proteomes" id="UP000775213">
    <property type="component" value="Unassembled WGS sequence"/>
</dbReference>
<gene>
    <name evidence="1" type="ORF">IEQ34_016076</name>
</gene>
<reference evidence="1 2" key="1">
    <citation type="journal article" date="2021" name="Hortic Res">
        <title>Chromosome-scale assembly of the Dendrobium chrysotoxum genome enhances the understanding of orchid evolution.</title>
        <authorList>
            <person name="Zhang Y."/>
            <person name="Zhang G.Q."/>
            <person name="Zhang D."/>
            <person name="Liu X.D."/>
            <person name="Xu X.Y."/>
            <person name="Sun W.H."/>
            <person name="Yu X."/>
            <person name="Zhu X."/>
            <person name="Wang Z.W."/>
            <person name="Zhao X."/>
            <person name="Zhong W.Y."/>
            <person name="Chen H."/>
            <person name="Yin W.L."/>
            <person name="Huang T."/>
            <person name="Niu S.C."/>
            <person name="Liu Z.J."/>
        </authorList>
    </citation>
    <scope>NUCLEOTIDE SEQUENCE [LARGE SCALE GENOMIC DNA]</scope>
    <source>
        <strain evidence="1">Lindl</strain>
    </source>
</reference>
<dbReference type="EMBL" id="JAGFBR010000015">
    <property type="protein sequence ID" value="KAH0454152.1"/>
    <property type="molecule type" value="Genomic_DNA"/>
</dbReference>
<protein>
    <submittedName>
        <fullName evidence="1">Uncharacterized protein</fullName>
    </submittedName>
</protein>
<dbReference type="AlphaFoldDB" id="A0AAV7GDC6"/>
<sequence length="77" mass="8507">MLQGSIQQGRGVVWEGVGVGRFDPVEEADGKGDVQSILVEAMWMPLPLLVLFKIEIAPGLLPRFQMQACDRWGPSRV</sequence>
<proteinExistence type="predicted"/>
<evidence type="ECO:0000313" key="1">
    <source>
        <dbReference type="EMBL" id="KAH0454152.1"/>
    </source>
</evidence>
<accession>A0AAV7GDC6</accession>
<organism evidence="1 2">
    <name type="scientific">Dendrobium chrysotoxum</name>
    <name type="common">Orchid</name>
    <dbReference type="NCBI Taxonomy" id="161865"/>
    <lineage>
        <taxon>Eukaryota</taxon>
        <taxon>Viridiplantae</taxon>
        <taxon>Streptophyta</taxon>
        <taxon>Embryophyta</taxon>
        <taxon>Tracheophyta</taxon>
        <taxon>Spermatophyta</taxon>
        <taxon>Magnoliopsida</taxon>
        <taxon>Liliopsida</taxon>
        <taxon>Asparagales</taxon>
        <taxon>Orchidaceae</taxon>
        <taxon>Epidendroideae</taxon>
        <taxon>Malaxideae</taxon>
        <taxon>Dendrobiinae</taxon>
        <taxon>Dendrobium</taxon>
    </lineage>
</organism>
<comment type="caution">
    <text evidence="1">The sequence shown here is derived from an EMBL/GenBank/DDBJ whole genome shotgun (WGS) entry which is preliminary data.</text>
</comment>
<name>A0AAV7GDC6_DENCH</name>